<evidence type="ECO:0000313" key="3">
    <source>
        <dbReference type="Proteomes" id="UP001642409"/>
    </source>
</evidence>
<feature type="region of interest" description="Disordered" evidence="1">
    <location>
        <begin position="1"/>
        <end position="29"/>
    </location>
</feature>
<keyword evidence="3" id="KW-1185">Reference proteome</keyword>
<accession>A0ABP1GL16</accession>
<protein>
    <submittedName>
        <fullName evidence="2">Hypothetical_protein</fullName>
    </submittedName>
</protein>
<evidence type="ECO:0000256" key="1">
    <source>
        <dbReference type="SAM" id="MobiDB-lite"/>
    </source>
</evidence>
<reference evidence="2 3" key="1">
    <citation type="submission" date="2024-07" db="EMBL/GenBank/DDBJ databases">
        <authorList>
            <person name="Akdeniz Z."/>
        </authorList>
    </citation>
    <scope>NUCLEOTIDE SEQUENCE [LARGE SCALE GENOMIC DNA]</scope>
</reference>
<evidence type="ECO:0000313" key="2">
    <source>
        <dbReference type="EMBL" id="CAL5971414.1"/>
    </source>
</evidence>
<comment type="caution">
    <text evidence="2">The sequence shown here is derived from an EMBL/GenBank/DDBJ whole genome shotgun (WGS) entry which is preliminary data.</text>
</comment>
<dbReference type="EMBL" id="CAXDID020000002">
    <property type="protein sequence ID" value="CAL5971414.1"/>
    <property type="molecule type" value="Genomic_DNA"/>
</dbReference>
<gene>
    <name evidence="2" type="ORF">HINF_LOCUS1354</name>
</gene>
<proteinExistence type="predicted"/>
<name>A0ABP1GL16_9EUKA</name>
<organism evidence="2 3">
    <name type="scientific">Hexamita inflata</name>
    <dbReference type="NCBI Taxonomy" id="28002"/>
    <lineage>
        <taxon>Eukaryota</taxon>
        <taxon>Metamonada</taxon>
        <taxon>Diplomonadida</taxon>
        <taxon>Hexamitidae</taxon>
        <taxon>Hexamitinae</taxon>
        <taxon>Hexamita</taxon>
    </lineage>
</organism>
<sequence length="115" mass="13528">MQKPSSIAPLNLNRTKHSPVKQKSSRLPQALDPVHKIFSNQTVNKVHLKLQNRDQMAENGKQIGNLWSIRKFNYEEDLEKVEEFDSNRIQRLRNAEIKDSIQLEVDMKQYDVQNE</sequence>
<feature type="compositionally biased region" description="Basic residues" evidence="1">
    <location>
        <begin position="14"/>
        <end position="24"/>
    </location>
</feature>
<dbReference type="Proteomes" id="UP001642409">
    <property type="component" value="Unassembled WGS sequence"/>
</dbReference>